<evidence type="ECO:0000256" key="2">
    <source>
        <dbReference type="SAM" id="MobiDB-lite"/>
    </source>
</evidence>
<dbReference type="SUPFAM" id="SSF47113">
    <property type="entry name" value="Histone-fold"/>
    <property type="match status" value="1"/>
</dbReference>
<feature type="coiled-coil region" evidence="1">
    <location>
        <begin position="179"/>
        <end position="206"/>
    </location>
</feature>
<feature type="domain" description="Inhibitor of growth protein N-terminal histone-binding" evidence="3">
    <location>
        <begin position="116"/>
        <end position="225"/>
    </location>
</feature>
<keyword evidence="5" id="KW-1185">Reference proteome</keyword>
<protein>
    <recommendedName>
        <fullName evidence="3">Inhibitor of growth protein N-terminal histone-binding domain-containing protein</fullName>
    </recommendedName>
</protein>
<dbReference type="Pfam" id="PF00808">
    <property type="entry name" value="CBFD_NFYB_HMF"/>
    <property type="match status" value="1"/>
</dbReference>
<gene>
    <name evidence="4" type="ORF">cubi_00547</name>
</gene>
<dbReference type="InterPro" id="IPR003958">
    <property type="entry name" value="CBFA_NFYB_domain"/>
</dbReference>
<sequence>MIQKEIYEKTVYKQENKSNELLPYSKITRILKLATDKKFSKESVQLIQHSITNFVKEISKLSEKQSRIRSKKADKDQSVTIQKEDVIAAIQKELHSIDIRFKEINHCFSFITMSDSHEIFMEDISLLPGWILRNLSLMREIDKKSNDIQITLKERRNKYLDDLCKRADLNSQNIDEDAKISKINEINELQRELRALLKEKIAISDQSVHYIRYDGEILKKHYEQLRESLAENYMNNNESNSSSNYSGRVSFQGQVNFRNSSTGNAIHNIANDLNNHDSHTNRNSISAAGNSNHWNDESQTEEQNSGPTNKSSFTNDSSNRASKRRRSSNTTHVKDAVDQISKSINNHVDTSNDLKTDQLTSLNNNKNKLCSTCEGIELISNKFVQCEYCLNQIHITCSWSNDPYLCRKCCKKRSVQPSSTYDIEYSVSLLNTPKSDSTKISKSSRKK</sequence>
<dbReference type="Pfam" id="PF12998">
    <property type="entry name" value="ING"/>
    <property type="match status" value="1"/>
</dbReference>
<accession>A0A1J4MFD8</accession>
<dbReference type="SUPFAM" id="SSF57903">
    <property type="entry name" value="FYVE/PHD zinc finger"/>
    <property type="match status" value="1"/>
</dbReference>
<proteinExistence type="predicted"/>
<dbReference type="AlphaFoldDB" id="A0A1J4MFD8"/>
<dbReference type="OrthoDB" id="5411773at2759"/>
<dbReference type="RefSeq" id="XP_028873359.1">
    <property type="nucleotide sequence ID" value="XM_029017561.1"/>
</dbReference>
<evidence type="ECO:0000256" key="1">
    <source>
        <dbReference type="SAM" id="Coils"/>
    </source>
</evidence>
<evidence type="ECO:0000313" key="5">
    <source>
        <dbReference type="Proteomes" id="UP000186176"/>
    </source>
</evidence>
<comment type="caution">
    <text evidence="4">The sequence shown here is derived from an EMBL/GenBank/DDBJ whole genome shotgun (WGS) entry which is preliminary data.</text>
</comment>
<dbReference type="Proteomes" id="UP000186176">
    <property type="component" value="Unassembled WGS sequence"/>
</dbReference>
<organism evidence="4 5">
    <name type="scientific">Cryptosporidium ubiquitum</name>
    <dbReference type="NCBI Taxonomy" id="857276"/>
    <lineage>
        <taxon>Eukaryota</taxon>
        <taxon>Sar</taxon>
        <taxon>Alveolata</taxon>
        <taxon>Apicomplexa</taxon>
        <taxon>Conoidasida</taxon>
        <taxon>Coccidia</taxon>
        <taxon>Eucoccidiorida</taxon>
        <taxon>Eimeriorina</taxon>
        <taxon>Cryptosporidiidae</taxon>
        <taxon>Cryptosporidium</taxon>
    </lineage>
</organism>
<feature type="region of interest" description="Disordered" evidence="2">
    <location>
        <begin position="268"/>
        <end position="336"/>
    </location>
</feature>
<dbReference type="SMART" id="SM01408">
    <property type="entry name" value="ING"/>
    <property type="match status" value="1"/>
</dbReference>
<dbReference type="EMBL" id="LRBP01000027">
    <property type="protein sequence ID" value="OII71740.1"/>
    <property type="molecule type" value="Genomic_DNA"/>
</dbReference>
<keyword evidence="1" id="KW-0175">Coiled coil</keyword>
<feature type="compositionally biased region" description="Polar residues" evidence="2">
    <location>
        <begin position="281"/>
        <end position="293"/>
    </location>
</feature>
<reference evidence="4 5" key="1">
    <citation type="submission" date="2016-10" db="EMBL/GenBank/DDBJ databases">
        <title>Reductive evolution of mitochondrial metabolism and differential evolution of invasion-related proteins in Cryptosporidium.</title>
        <authorList>
            <person name="Liu S."/>
            <person name="Roellig D.M."/>
            <person name="Guo Y."/>
            <person name="Li N."/>
            <person name="Frace M.A."/>
            <person name="Tang K."/>
            <person name="Zhang L."/>
            <person name="Feng Y."/>
            <person name="Xiao L."/>
        </authorList>
    </citation>
    <scope>NUCLEOTIDE SEQUENCE [LARGE SCALE GENOMIC DNA]</scope>
    <source>
        <strain evidence="4">39726</strain>
    </source>
</reference>
<dbReference type="GeneID" id="39977340"/>
<dbReference type="InterPro" id="IPR009072">
    <property type="entry name" value="Histone-fold"/>
</dbReference>
<feature type="compositionally biased region" description="Polar residues" evidence="2">
    <location>
        <begin position="301"/>
        <end position="314"/>
    </location>
</feature>
<dbReference type="Gene3D" id="6.10.140.1740">
    <property type="match status" value="1"/>
</dbReference>
<evidence type="ECO:0000313" key="4">
    <source>
        <dbReference type="EMBL" id="OII71740.1"/>
    </source>
</evidence>
<dbReference type="InterPro" id="IPR011011">
    <property type="entry name" value="Znf_FYVE_PHD"/>
</dbReference>
<evidence type="ECO:0000259" key="3">
    <source>
        <dbReference type="SMART" id="SM01408"/>
    </source>
</evidence>
<dbReference type="Gene3D" id="1.10.20.10">
    <property type="entry name" value="Histone, subunit A"/>
    <property type="match status" value="1"/>
</dbReference>
<name>A0A1J4MFD8_9CRYT</name>
<dbReference type="CDD" id="cd16857">
    <property type="entry name" value="ING_ING1_2"/>
    <property type="match status" value="1"/>
</dbReference>
<dbReference type="GO" id="GO:0046982">
    <property type="term" value="F:protein heterodimerization activity"/>
    <property type="evidence" value="ECO:0007669"/>
    <property type="project" value="InterPro"/>
</dbReference>
<dbReference type="VEuPathDB" id="CryptoDB:cubi_00547"/>
<dbReference type="InterPro" id="IPR024610">
    <property type="entry name" value="ING_N_histone-binding"/>
</dbReference>